<name>A0A8B8EUP4_CRAVI</name>
<organism evidence="1 2">
    <name type="scientific">Crassostrea virginica</name>
    <name type="common">Eastern oyster</name>
    <dbReference type="NCBI Taxonomy" id="6565"/>
    <lineage>
        <taxon>Eukaryota</taxon>
        <taxon>Metazoa</taxon>
        <taxon>Spiralia</taxon>
        <taxon>Lophotrochozoa</taxon>
        <taxon>Mollusca</taxon>
        <taxon>Bivalvia</taxon>
        <taxon>Autobranchia</taxon>
        <taxon>Pteriomorphia</taxon>
        <taxon>Ostreida</taxon>
        <taxon>Ostreoidea</taxon>
        <taxon>Ostreidae</taxon>
        <taxon>Crassostrea</taxon>
    </lineage>
</organism>
<accession>A0A8B8EUP4</accession>
<evidence type="ECO:0000313" key="1">
    <source>
        <dbReference type="Proteomes" id="UP000694844"/>
    </source>
</evidence>
<dbReference type="Proteomes" id="UP000694844">
    <property type="component" value="Chromosome 5"/>
</dbReference>
<evidence type="ECO:0000313" key="2">
    <source>
        <dbReference type="RefSeq" id="XP_022343686.1"/>
    </source>
</evidence>
<dbReference type="KEGG" id="cvn:111136848"/>
<reference evidence="2" key="1">
    <citation type="submission" date="2025-08" db="UniProtKB">
        <authorList>
            <consortium name="RefSeq"/>
        </authorList>
    </citation>
    <scope>IDENTIFICATION</scope>
    <source>
        <tissue evidence="2">Whole sample</tissue>
    </source>
</reference>
<keyword evidence="1" id="KW-1185">Reference proteome</keyword>
<dbReference type="GeneID" id="111136848"/>
<gene>
    <name evidence="2" type="primary">LOC111136848</name>
</gene>
<dbReference type="RefSeq" id="XP_022343686.1">
    <property type="nucleotide sequence ID" value="XM_022487978.1"/>
</dbReference>
<sequence>MDPPGNTNITLLLAPCIPTFNIRYIDWNNQIKGNQSSCQQFTAEGCDAALRGYPAPPHVPRPLSLSNDLIQSQSTQRITGGKWNKTYLIDTSRGITKGMVSDRENSLLMLATYIDTEPGIDAPLPRPLVPCRVVKQVGGPLISCIAGAGVYHLKEHATTSSDRHQQEWGLFH</sequence>
<proteinExistence type="predicted"/>
<dbReference type="AlphaFoldDB" id="A0A8B8EUP4"/>
<protein>
    <submittedName>
        <fullName evidence="2">Uncharacterized protein LOC111136848</fullName>
    </submittedName>
</protein>